<reference evidence="2" key="2">
    <citation type="submission" date="2020-09" db="EMBL/GenBank/DDBJ databases">
        <authorList>
            <person name="Sun Q."/>
            <person name="Zhou Y."/>
        </authorList>
    </citation>
    <scope>NUCLEOTIDE SEQUENCE</scope>
    <source>
        <strain evidence="2">CGMCC 4.7306</strain>
    </source>
</reference>
<dbReference type="Pfam" id="PF07516">
    <property type="entry name" value="SecA_SW"/>
    <property type="match status" value="1"/>
</dbReference>
<sequence>MLSDAAVTHDLTTSGSVMRYIFDNLSYHLPKDFDALDTHHAQQVQQFLAGMFSQEVQDKIDLLAEDELFARFQNIVFLKSIDVAWIEQVDFLEQLKTVVQDRNMAQHKVEYEYRREAYFAFEEMKKRINRDIVRLLCLSRIEQGDDGGLIIQFA</sequence>
<dbReference type="EMBL" id="BMMZ01000001">
    <property type="protein sequence ID" value="GGL46138.1"/>
    <property type="molecule type" value="Genomic_DNA"/>
</dbReference>
<keyword evidence="3" id="KW-1185">Reference proteome</keyword>
<comment type="caution">
    <text evidence="2">The sequence shown here is derived from an EMBL/GenBank/DDBJ whole genome shotgun (WGS) entry which is preliminary data.</text>
</comment>
<dbReference type="GO" id="GO:0017038">
    <property type="term" value="P:protein import"/>
    <property type="evidence" value="ECO:0007669"/>
    <property type="project" value="InterPro"/>
</dbReference>
<reference evidence="2" key="1">
    <citation type="journal article" date="2014" name="Int. J. Syst. Evol. Microbiol.">
        <title>Complete genome sequence of Corynebacterium casei LMG S-19264T (=DSM 44701T), isolated from a smear-ripened cheese.</title>
        <authorList>
            <consortium name="US DOE Joint Genome Institute (JGI-PGF)"/>
            <person name="Walter F."/>
            <person name="Albersmeier A."/>
            <person name="Kalinowski J."/>
            <person name="Ruckert C."/>
        </authorList>
    </citation>
    <scope>NUCLEOTIDE SEQUENCE</scope>
    <source>
        <strain evidence="2">CGMCC 4.7306</strain>
    </source>
</reference>
<dbReference type="InterPro" id="IPR011116">
    <property type="entry name" value="SecA_Wing/Scaffold"/>
</dbReference>
<dbReference type="AlphaFoldDB" id="A0A917W0D4"/>
<evidence type="ECO:0000313" key="2">
    <source>
        <dbReference type="EMBL" id="GGL46138.1"/>
    </source>
</evidence>
<organism evidence="2 3">
    <name type="scientific">Microlunatus endophyticus</name>
    <dbReference type="NCBI Taxonomy" id="1716077"/>
    <lineage>
        <taxon>Bacteria</taxon>
        <taxon>Bacillati</taxon>
        <taxon>Actinomycetota</taxon>
        <taxon>Actinomycetes</taxon>
        <taxon>Propionibacteriales</taxon>
        <taxon>Propionibacteriaceae</taxon>
        <taxon>Microlunatus</taxon>
    </lineage>
</organism>
<evidence type="ECO:0000313" key="3">
    <source>
        <dbReference type="Proteomes" id="UP000613840"/>
    </source>
</evidence>
<evidence type="ECO:0000259" key="1">
    <source>
        <dbReference type="Pfam" id="PF07516"/>
    </source>
</evidence>
<dbReference type="Gene3D" id="1.10.3060.10">
    <property type="entry name" value="Helical scaffold and wing domains of SecA"/>
    <property type="match status" value="1"/>
</dbReference>
<dbReference type="GO" id="GO:0016020">
    <property type="term" value="C:membrane"/>
    <property type="evidence" value="ECO:0007669"/>
    <property type="project" value="InterPro"/>
</dbReference>
<dbReference type="InterPro" id="IPR036266">
    <property type="entry name" value="SecA_Wing/Scaffold_sf"/>
</dbReference>
<accession>A0A917W0D4</accession>
<name>A0A917W0D4_9ACTN</name>
<protein>
    <recommendedName>
        <fullName evidence="1">SecA Wing/Scaffold domain-containing protein</fullName>
    </recommendedName>
</protein>
<dbReference type="Proteomes" id="UP000613840">
    <property type="component" value="Unassembled WGS sequence"/>
</dbReference>
<dbReference type="SUPFAM" id="SSF81886">
    <property type="entry name" value="Helical scaffold and wing domains of SecA"/>
    <property type="match status" value="1"/>
</dbReference>
<gene>
    <name evidence="2" type="ORF">GCM10011575_00090</name>
</gene>
<proteinExistence type="predicted"/>
<feature type="domain" description="SecA Wing/Scaffold" evidence="1">
    <location>
        <begin position="30"/>
        <end position="137"/>
    </location>
</feature>